<comment type="caution">
    <text evidence="8">The sequence shown here is derived from an EMBL/GenBank/DDBJ whole genome shotgun (WGS) entry which is preliminary data.</text>
</comment>
<dbReference type="SUPFAM" id="SSF48452">
    <property type="entry name" value="TPR-like"/>
    <property type="match status" value="1"/>
</dbReference>
<protein>
    <recommendedName>
        <fullName evidence="10">Outer membrane protein</fullName>
    </recommendedName>
</protein>
<evidence type="ECO:0000313" key="9">
    <source>
        <dbReference type="Proteomes" id="UP000032900"/>
    </source>
</evidence>
<dbReference type="InterPro" id="IPR011990">
    <property type="entry name" value="TPR-like_helical_dom_sf"/>
</dbReference>
<dbReference type="Proteomes" id="UP000032900">
    <property type="component" value="Unassembled WGS sequence"/>
</dbReference>
<dbReference type="Pfam" id="PF07980">
    <property type="entry name" value="SusD_RagB"/>
    <property type="match status" value="1"/>
</dbReference>
<evidence type="ECO:0000313" key="8">
    <source>
        <dbReference type="EMBL" id="GAO29826.1"/>
    </source>
</evidence>
<dbReference type="InterPro" id="IPR033985">
    <property type="entry name" value="SusD-like_N"/>
</dbReference>
<accession>A0A0E9LXF4</accession>
<dbReference type="Gene3D" id="1.25.40.390">
    <property type="match status" value="1"/>
</dbReference>
<organism evidence="8 9">
    <name type="scientific">Geofilum rubicundum JCM 15548</name>
    <dbReference type="NCBI Taxonomy" id="1236989"/>
    <lineage>
        <taxon>Bacteria</taxon>
        <taxon>Pseudomonadati</taxon>
        <taxon>Bacteroidota</taxon>
        <taxon>Bacteroidia</taxon>
        <taxon>Marinilabiliales</taxon>
        <taxon>Marinilabiliaceae</taxon>
        <taxon>Geofilum</taxon>
    </lineage>
</organism>
<keyword evidence="5" id="KW-0998">Cell outer membrane</keyword>
<keyword evidence="9" id="KW-1185">Reference proteome</keyword>
<dbReference type="STRING" id="1236989.JCM15548_12055"/>
<evidence type="ECO:0000259" key="7">
    <source>
        <dbReference type="Pfam" id="PF14322"/>
    </source>
</evidence>
<feature type="domain" description="SusD-like N-terminal" evidence="7">
    <location>
        <begin position="32"/>
        <end position="231"/>
    </location>
</feature>
<sequence>MKKILFSLALGLVVITSSCDDHLDTRNLFQKSTDNYYRTPTDIEEALSGVYNALYVQTGTGLADEHIAASMMSDLVFSGGGADDAFALNAAEFVDPSEDTYHPLWLETYKGVFRANSIISALSDADFSSFFASQEEADAYLQNALGETYFMRGFLMFRAARFFGGMPLILTPDALRNVPRSSYTETFSQIAADFHRAATLMSSVNINTTLLSDYGHANKWVAKAYLARTYLHFTGYMTNIENQPTSEILLPDATAINKAHIIEHLEDVMNNSGYQLVTDFRNLWPYAYVNESAGETVLPWAENEDLKWTGQDGPHSTFGTGNKEVMFALRYAFADWNNTKFRNWAVLFFSIRGQDLLPYGQGWGWGTVNPVFYNEWSNDDPRKRGSVLDLNATDEGVEGYNPDANNGVLQTDLVNKKYIQLQHDGPDGVKGLFYYMYGPGADSDSYMLWSAQDFYYLRYADVLLMHSELTQTADGINTVRARSGLEPVSYSLEVLKNERKHEFAFEGVRWFDLVRWGDVDNSANNYFGRTATVTNNGVEGTYSATYRSEVKGLISIPESEIRLSDGLYEQNPGW</sequence>
<dbReference type="RefSeq" id="WP_062124410.1">
    <property type="nucleotide sequence ID" value="NZ_BAZW01000014.1"/>
</dbReference>
<dbReference type="GO" id="GO:0009279">
    <property type="term" value="C:cell outer membrane"/>
    <property type="evidence" value="ECO:0007669"/>
    <property type="project" value="UniProtKB-SubCell"/>
</dbReference>
<feature type="domain" description="RagB/SusD" evidence="6">
    <location>
        <begin position="372"/>
        <end position="574"/>
    </location>
</feature>
<dbReference type="PROSITE" id="PS51257">
    <property type="entry name" value="PROKAR_LIPOPROTEIN"/>
    <property type="match status" value="1"/>
</dbReference>
<comment type="subcellular location">
    <subcellularLocation>
        <location evidence="1">Cell outer membrane</location>
    </subcellularLocation>
</comment>
<dbReference type="OrthoDB" id="618454at2"/>
<evidence type="ECO:0000256" key="4">
    <source>
        <dbReference type="ARBA" id="ARBA00023136"/>
    </source>
</evidence>
<comment type="similarity">
    <text evidence="2">Belongs to the SusD family.</text>
</comment>
<keyword evidence="4" id="KW-0472">Membrane</keyword>
<proteinExistence type="inferred from homology"/>
<dbReference type="EMBL" id="BAZW01000014">
    <property type="protein sequence ID" value="GAO29826.1"/>
    <property type="molecule type" value="Genomic_DNA"/>
</dbReference>
<keyword evidence="3" id="KW-0732">Signal</keyword>
<evidence type="ECO:0000256" key="1">
    <source>
        <dbReference type="ARBA" id="ARBA00004442"/>
    </source>
</evidence>
<gene>
    <name evidence="8" type="ORF">JCM15548_12055</name>
</gene>
<dbReference type="Pfam" id="PF14322">
    <property type="entry name" value="SusD-like_3"/>
    <property type="match status" value="1"/>
</dbReference>
<evidence type="ECO:0000256" key="3">
    <source>
        <dbReference type="ARBA" id="ARBA00022729"/>
    </source>
</evidence>
<reference evidence="8 9" key="1">
    <citation type="journal article" date="2015" name="Microbes Environ.">
        <title>Distribution and evolution of nitrogen fixation genes in the phylum bacteroidetes.</title>
        <authorList>
            <person name="Inoue J."/>
            <person name="Oshima K."/>
            <person name="Suda W."/>
            <person name="Sakamoto M."/>
            <person name="Iino T."/>
            <person name="Noda S."/>
            <person name="Hongoh Y."/>
            <person name="Hattori M."/>
            <person name="Ohkuma M."/>
        </authorList>
    </citation>
    <scope>NUCLEOTIDE SEQUENCE [LARGE SCALE GENOMIC DNA]</scope>
    <source>
        <strain evidence="8">JCM 15548</strain>
    </source>
</reference>
<evidence type="ECO:0008006" key="10">
    <source>
        <dbReference type="Google" id="ProtNLM"/>
    </source>
</evidence>
<evidence type="ECO:0000256" key="5">
    <source>
        <dbReference type="ARBA" id="ARBA00023237"/>
    </source>
</evidence>
<evidence type="ECO:0000259" key="6">
    <source>
        <dbReference type="Pfam" id="PF07980"/>
    </source>
</evidence>
<dbReference type="AlphaFoldDB" id="A0A0E9LXF4"/>
<dbReference type="InterPro" id="IPR012944">
    <property type="entry name" value="SusD_RagB_dom"/>
</dbReference>
<evidence type="ECO:0000256" key="2">
    <source>
        <dbReference type="ARBA" id="ARBA00006275"/>
    </source>
</evidence>
<name>A0A0E9LXF4_9BACT</name>